<sequence>MTPLINLLPWRKTLRQQRVRRWSTLFCSILLLMPLLVASVQQLSAWQIQQLQGHKKHLASTQTALQRLSQQRLALQEQSKKWRLIQQAREARQHAIQIWETRLIQLATFKPVGAWFSSLSLQKGQFLIKGHATDMEDIQRLEKELAQLDGVSVVRAGAVQHETQGGYGFVFTLTLTEVANVLDN</sequence>
<proteinExistence type="predicted"/>
<dbReference type="RefSeq" id="WP_064561147.1">
    <property type="nucleotide sequence ID" value="NZ_LXER01000032.1"/>
</dbReference>
<dbReference type="EMBL" id="LXER01000032">
    <property type="protein sequence ID" value="OAT28812.1"/>
    <property type="molecule type" value="Genomic_DNA"/>
</dbReference>
<reference evidence="1 2" key="1">
    <citation type="submission" date="2016-04" db="EMBL/GenBank/DDBJ databases">
        <title>ATOL: Assembling a taxonomically balanced genome-scale reconstruction of the evolutionary history of the Enterobacteriaceae.</title>
        <authorList>
            <person name="Plunkett G.III."/>
            <person name="Neeno-Eckwall E.C."/>
            <person name="Glasner J.D."/>
            <person name="Perna N.T."/>
        </authorList>
    </citation>
    <scope>NUCLEOTIDE SEQUENCE [LARGE SCALE GENOMIC DNA]</scope>
    <source>
        <strain evidence="1 2">ATCC 51605</strain>
    </source>
</reference>
<dbReference type="Proteomes" id="UP000078410">
    <property type="component" value="Unassembled WGS sequence"/>
</dbReference>
<protein>
    <submittedName>
        <fullName evidence="1">PilN family type IV pilus biogenesis protein</fullName>
    </submittedName>
</protein>
<accession>A0A1B7IHA5</accession>
<dbReference type="PANTHER" id="PTHR40278:SF1">
    <property type="entry name" value="DNA UTILIZATION PROTEIN HOFN"/>
    <property type="match status" value="1"/>
</dbReference>
<gene>
    <name evidence="1" type="ORF">M975_3458</name>
</gene>
<organism evidence="1 2">
    <name type="scientific">Buttiauxella brennerae ATCC 51605</name>
    <dbReference type="NCBI Taxonomy" id="1354251"/>
    <lineage>
        <taxon>Bacteria</taxon>
        <taxon>Pseudomonadati</taxon>
        <taxon>Pseudomonadota</taxon>
        <taxon>Gammaproteobacteria</taxon>
        <taxon>Enterobacterales</taxon>
        <taxon>Enterobacteriaceae</taxon>
        <taxon>Buttiauxella</taxon>
    </lineage>
</organism>
<evidence type="ECO:0000313" key="1">
    <source>
        <dbReference type="EMBL" id="OAT28812.1"/>
    </source>
</evidence>
<dbReference type="Pfam" id="PF05137">
    <property type="entry name" value="PilN"/>
    <property type="match status" value="1"/>
</dbReference>
<name>A0A1B7IHA5_9ENTR</name>
<dbReference type="OrthoDB" id="6434061at2"/>
<dbReference type="InterPro" id="IPR007813">
    <property type="entry name" value="PilN"/>
</dbReference>
<dbReference type="PANTHER" id="PTHR40278">
    <property type="entry name" value="DNA UTILIZATION PROTEIN HOFN"/>
    <property type="match status" value="1"/>
</dbReference>
<dbReference type="AlphaFoldDB" id="A0A1B7IHA5"/>
<dbReference type="PATRIC" id="fig|1354251.4.peg.3559"/>
<keyword evidence="2" id="KW-1185">Reference proteome</keyword>
<evidence type="ECO:0000313" key="2">
    <source>
        <dbReference type="Proteomes" id="UP000078410"/>
    </source>
</evidence>
<comment type="caution">
    <text evidence="1">The sequence shown here is derived from an EMBL/GenBank/DDBJ whole genome shotgun (WGS) entry which is preliminary data.</text>
</comment>
<dbReference type="InterPro" id="IPR052534">
    <property type="entry name" value="Extracell_DNA_Util/SecSys_Comp"/>
</dbReference>